<reference evidence="1" key="3">
    <citation type="submission" date="2025-09" db="UniProtKB">
        <authorList>
            <consortium name="Ensembl"/>
        </authorList>
    </citation>
    <scope>IDENTIFICATION</scope>
</reference>
<sequence>HSPDVWLLCLSQEDGGDLSEPCGGRDCSTCQCFPAKGARVRLPDYSHTCMFSSLQRTCMNFFALN</sequence>
<evidence type="ECO:0000313" key="1">
    <source>
        <dbReference type="Ensembl" id="ENSOABP00000068389.1"/>
    </source>
</evidence>
<evidence type="ECO:0000313" key="2">
    <source>
        <dbReference type="Proteomes" id="UP000472276"/>
    </source>
</evidence>
<dbReference type="AlphaFoldDB" id="A0AAZ1XL82"/>
<accession>A0AAZ1XL82</accession>
<dbReference type="Ensembl" id="ENSOABT00000078715.1">
    <property type="protein sequence ID" value="ENSOABP00000068389.1"/>
    <property type="gene ID" value="ENSOABG00000035410.1"/>
</dbReference>
<proteinExistence type="predicted"/>
<protein>
    <submittedName>
        <fullName evidence="1">Uncharacterized protein</fullName>
    </submittedName>
</protein>
<reference evidence="2" key="1">
    <citation type="submission" date="2020-03" db="EMBL/GenBank/DDBJ databases">
        <title>Evolution of repeat sequences and sex chromosomes of tilapia species revealed by chromosome-level genomes.</title>
        <authorList>
            <person name="Xu L."/>
            <person name="Tao W."/>
            <person name="Wang D."/>
            <person name="Zhou Q."/>
        </authorList>
    </citation>
    <scope>NUCLEOTIDE SEQUENCE [LARGE SCALE GENOMIC DNA]</scope>
    <source>
        <strain evidence="2">Israel</strain>
    </source>
</reference>
<dbReference type="Proteomes" id="UP000472276">
    <property type="component" value="Unassembled WGS sequence"/>
</dbReference>
<organism evidence="1 2">
    <name type="scientific">Oreochromis aureus</name>
    <name type="common">Israeli tilapia</name>
    <name type="synonym">Chromis aureus</name>
    <dbReference type="NCBI Taxonomy" id="47969"/>
    <lineage>
        <taxon>Eukaryota</taxon>
        <taxon>Metazoa</taxon>
        <taxon>Chordata</taxon>
        <taxon>Craniata</taxon>
        <taxon>Vertebrata</taxon>
        <taxon>Euteleostomi</taxon>
        <taxon>Actinopterygii</taxon>
        <taxon>Neopterygii</taxon>
        <taxon>Teleostei</taxon>
        <taxon>Neoteleostei</taxon>
        <taxon>Acanthomorphata</taxon>
        <taxon>Ovalentaria</taxon>
        <taxon>Cichlomorphae</taxon>
        <taxon>Cichliformes</taxon>
        <taxon>Cichlidae</taxon>
        <taxon>African cichlids</taxon>
        <taxon>Pseudocrenilabrinae</taxon>
        <taxon>Oreochromini</taxon>
        <taxon>Oreochromis</taxon>
    </lineage>
</organism>
<keyword evidence="2" id="KW-1185">Reference proteome</keyword>
<reference evidence="1" key="2">
    <citation type="submission" date="2025-08" db="UniProtKB">
        <authorList>
            <consortium name="Ensembl"/>
        </authorList>
    </citation>
    <scope>IDENTIFICATION</scope>
</reference>
<name>A0AAZ1XL82_OREAU</name>